<evidence type="ECO:0000313" key="1">
    <source>
        <dbReference type="EMBL" id="CDM26496.1"/>
    </source>
</evidence>
<evidence type="ECO:0000313" key="2">
    <source>
        <dbReference type="Proteomes" id="UP000030686"/>
    </source>
</evidence>
<protein>
    <submittedName>
        <fullName evidence="1">Genomic scaffold, ProqFM164S01</fullName>
    </submittedName>
</protein>
<keyword evidence="2" id="KW-1185">Reference proteome</keyword>
<dbReference type="AlphaFoldDB" id="W6PRW1"/>
<organism evidence="1 2">
    <name type="scientific">Penicillium roqueforti (strain FM164)</name>
    <dbReference type="NCBI Taxonomy" id="1365484"/>
    <lineage>
        <taxon>Eukaryota</taxon>
        <taxon>Fungi</taxon>
        <taxon>Dikarya</taxon>
        <taxon>Ascomycota</taxon>
        <taxon>Pezizomycotina</taxon>
        <taxon>Eurotiomycetes</taxon>
        <taxon>Eurotiomycetidae</taxon>
        <taxon>Eurotiales</taxon>
        <taxon>Aspergillaceae</taxon>
        <taxon>Penicillium</taxon>
    </lineage>
</organism>
<proteinExistence type="predicted"/>
<accession>W6PRW1</accession>
<reference evidence="1" key="1">
    <citation type="journal article" date="2014" name="Nat. Commun.">
        <title>Multiple recent horizontal transfers of a large genomic region in cheese making fungi.</title>
        <authorList>
            <person name="Cheeseman K."/>
            <person name="Ropars J."/>
            <person name="Renault P."/>
            <person name="Dupont J."/>
            <person name="Gouzy J."/>
            <person name="Branca A."/>
            <person name="Abraham A.L."/>
            <person name="Ceppi M."/>
            <person name="Conseiller E."/>
            <person name="Debuchy R."/>
            <person name="Malagnac F."/>
            <person name="Goarin A."/>
            <person name="Silar P."/>
            <person name="Lacoste S."/>
            <person name="Sallet E."/>
            <person name="Bensimon A."/>
            <person name="Giraud T."/>
            <person name="Brygoo Y."/>
        </authorList>
    </citation>
    <scope>NUCLEOTIDE SEQUENCE [LARGE SCALE GENOMIC DNA]</scope>
    <source>
        <strain evidence="1">FM164</strain>
    </source>
</reference>
<dbReference type="Proteomes" id="UP000030686">
    <property type="component" value="Unassembled WGS sequence"/>
</dbReference>
<sequence>MSPKGGTDTLNCNTPELPFVSFDERTTVSVLSFLAFRQGDNSFGPACTSLIMPL</sequence>
<name>W6PRW1_PENRF</name>
<dbReference type="EMBL" id="HG792015">
    <property type="protein sequence ID" value="CDM26496.1"/>
    <property type="molecule type" value="Genomic_DNA"/>
</dbReference>
<gene>
    <name evidence="1" type="ORF">PROQFM164_S01g000305</name>
</gene>